<dbReference type="EMBL" id="JAUEPP010000003">
    <property type="protein sequence ID" value="KAK3347440.1"/>
    <property type="molecule type" value="Genomic_DNA"/>
</dbReference>
<reference evidence="2" key="1">
    <citation type="journal article" date="2023" name="Mol. Phylogenet. Evol.">
        <title>Genome-scale phylogeny and comparative genomics of the fungal order Sordariales.</title>
        <authorList>
            <person name="Hensen N."/>
            <person name="Bonometti L."/>
            <person name="Westerberg I."/>
            <person name="Brannstrom I.O."/>
            <person name="Guillou S."/>
            <person name="Cros-Aarteil S."/>
            <person name="Calhoun S."/>
            <person name="Haridas S."/>
            <person name="Kuo A."/>
            <person name="Mondo S."/>
            <person name="Pangilinan J."/>
            <person name="Riley R."/>
            <person name="LaButti K."/>
            <person name="Andreopoulos B."/>
            <person name="Lipzen A."/>
            <person name="Chen C."/>
            <person name="Yan M."/>
            <person name="Daum C."/>
            <person name="Ng V."/>
            <person name="Clum A."/>
            <person name="Steindorff A."/>
            <person name="Ohm R.A."/>
            <person name="Martin F."/>
            <person name="Silar P."/>
            <person name="Natvig D.O."/>
            <person name="Lalanne C."/>
            <person name="Gautier V."/>
            <person name="Ament-Velasquez S.L."/>
            <person name="Kruys A."/>
            <person name="Hutchinson M.I."/>
            <person name="Powell A.J."/>
            <person name="Barry K."/>
            <person name="Miller A.N."/>
            <person name="Grigoriev I.V."/>
            <person name="Debuchy R."/>
            <person name="Gladieux P."/>
            <person name="Hiltunen Thoren M."/>
            <person name="Johannesson H."/>
        </authorList>
    </citation>
    <scope>NUCLEOTIDE SEQUENCE</scope>
    <source>
        <strain evidence="2">CBS 560.94</strain>
    </source>
</reference>
<proteinExistence type="predicted"/>
<accession>A0AAE0JHR1</accession>
<gene>
    <name evidence="2" type="ORF">B0H65DRAFT_547269</name>
</gene>
<keyword evidence="3" id="KW-1185">Reference proteome</keyword>
<evidence type="ECO:0000256" key="1">
    <source>
        <dbReference type="SAM" id="MobiDB-lite"/>
    </source>
</evidence>
<feature type="compositionally biased region" description="Gly residues" evidence="1">
    <location>
        <begin position="116"/>
        <end position="127"/>
    </location>
</feature>
<comment type="caution">
    <text evidence="2">The sequence shown here is derived from an EMBL/GenBank/DDBJ whole genome shotgun (WGS) entry which is preliminary data.</text>
</comment>
<dbReference type="AlphaFoldDB" id="A0AAE0JHR1"/>
<feature type="region of interest" description="Disordered" evidence="1">
    <location>
        <begin position="95"/>
        <end position="128"/>
    </location>
</feature>
<protein>
    <submittedName>
        <fullName evidence="2">Uncharacterized protein</fullName>
    </submittedName>
</protein>
<name>A0AAE0JHR1_9PEZI</name>
<dbReference type="RefSeq" id="XP_062682522.1">
    <property type="nucleotide sequence ID" value="XM_062829504.1"/>
</dbReference>
<evidence type="ECO:0000313" key="2">
    <source>
        <dbReference type="EMBL" id="KAK3347440.1"/>
    </source>
</evidence>
<evidence type="ECO:0000313" key="3">
    <source>
        <dbReference type="Proteomes" id="UP001278500"/>
    </source>
</evidence>
<reference evidence="2" key="2">
    <citation type="submission" date="2023-06" db="EMBL/GenBank/DDBJ databases">
        <authorList>
            <consortium name="Lawrence Berkeley National Laboratory"/>
            <person name="Haridas S."/>
            <person name="Hensen N."/>
            <person name="Bonometti L."/>
            <person name="Westerberg I."/>
            <person name="Brannstrom I.O."/>
            <person name="Guillou S."/>
            <person name="Cros-Aarteil S."/>
            <person name="Calhoun S."/>
            <person name="Kuo A."/>
            <person name="Mondo S."/>
            <person name="Pangilinan J."/>
            <person name="Riley R."/>
            <person name="Labutti K."/>
            <person name="Andreopoulos B."/>
            <person name="Lipzen A."/>
            <person name="Chen C."/>
            <person name="Yanf M."/>
            <person name="Daum C."/>
            <person name="Ng V."/>
            <person name="Clum A."/>
            <person name="Steindorff A."/>
            <person name="Ohm R."/>
            <person name="Martin F."/>
            <person name="Silar P."/>
            <person name="Natvig D."/>
            <person name="Lalanne C."/>
            <person name="Gautier V."/>
            <person name="Ament-Velasquez S.L."/>
            <person name="Kruys A."/>
            <person name="Hutchinson M.I."/>
            <person name="Powell A.J."/>
            <person name="Barry K."/>
            <person name="Miller A.N."/>
            <person name="Grigoriev I.V."/>
            <person name="Debuchy R."/>
            <person name="Gladieux P."/>
            <person name="Thoren M.H."/>
            <person name="Johannesson H."/>
        </authorList>
    </citation>
    <scope>NUCLEOTIDE SEQUENCE</scope>
    <source>
        <strain evidence="2">CBS 560.94</strain>
    </source>
</reference>
<dbReference type="GeneID" id="87866658"/>
<dbReference type="Proteomes" id="UP001278500">
    <property type="component" value="Unassembled WGS sequence"/>
</dbReference>
<sequence>MCYESKCICPHCRGTTAEQVASCSEVLLGEKKIAMGGCSKGWETVCQMEPGACTSPVTTWRLPPSKSVSLKQQKRQSQRRNMAEYIAIQREAEARMAREARRDREREGNDNDNDNGNGGNGDNGGNGALAATATAAATETPKLPTAPAEHLPMMVRTILCALLTLGSDGEDGYGAGIHVQITKMQNNNTAGRYRGHEGERRLREVAMDMAGANVRPERRLRFEAGSAEERETMMMLLMELVSGGIGAFD</sequence>
<feature type="compositionally biased region" description="Basic and acidic residues" evidence="1">
    <location>
        <begin position="95"/>
        <end position="109"/>
    </location>
</feature>
<organism evidence="2 3">
    <name type="scientific">Neurospora tetraspora</name>
    <dbReference type="NCBI Taxonomy" id="94610"/>
    <lineage>
        <taxon>Eukaryota</taxon>
        <taxon>Fungi</taxon>
        <taxon>Dikarya</taxon>
        <taxon>Ascomycota</taxon>
        <taxon>Pezizomycotina</taxon>
        <taxon>Sordariomycetes</taxon>
        <taxon>Sordariomycetidae</taxon>
        <taxon>Sordariales</taxon>
        <taxon>Sordariaceae</taxon>
        <taxon>Neurospora</taxon>
    </lineage>
</organism>